<comment type="caution">
    <text evidence="2">The sequence shown here is derived from an EMBL/GenBank/DDBJ whole genome shotgun (WGS) entry which is preliminary data.</text>
</comment>
<accession>A0A484B413</accession>
<evidence type="ECO:0000256" key="1">
    <source>
        <dbReference type="SAM" id="MobiDB-lite"/>
    </source>
</evidence>
<feature type="region of interest" description="Disordered" evidence="1">
    <location>
        <begin position="1"/>
        <end position="29"/>
    </location>
</feature>
<dbReference type="Proteomes" id="UP000295192">
    <property type="component" value="Unassembled WGS sequence"/>
</dbReference>
<reference evidence="2 3" key="1">
    <citation type="journal article" date="2019" name="J. Hered.">
        <title>An Improved Genome Assembly for Drosophila navojoa, the Basal Species in the mojavensis Cluster.</title>
        <authorList>
            <person name="Vanderlinde T."/>
            <person name="Dupim E.G."/>
            <person name="Nazario-Yepiz N.O."/>
            <person name="Carvalho A.B."/>
        </authorList>
    </citation>
    <scope>NUCLEOTIDE SEQUENCE [LARGE SCALE GENOMIC DNA]</scope>
    <source>
        <strain evidence="2">Navoj_Jal97</strain>
        <tissue evidence="2">Whole organism</tissue>
    </source>
</reference>
<organism evidence="2 3">
    <name type="scientific">Drosophila navojoa</name>
    <name type="common">Fruit fly</name>
    <dbReference type="NCBI Taxonomy" id="7232"/>
    <lineage>
        <taxon>Eukaryota</taxon>
        <taxon>Metazoa</taxon>
        <taxon>Ecdysozoa</taxon>
        <taxon>Arthropoda</taxon>
        <taxon>Hexapoda</taxon>
        <taxon>Insecta</taxon>
        <taxon>Pterygota</taxon>
        <taxon>Neoptera</taxon>
        <taxon>Endopterygota</taxon>
        <taxon>Diptera</taxon>
        <taxon>Brachycera</taxon>
        <taxon>Muscomorpha</taxon>
        <taxon>Ephydroidea</taxon>
        <taxon>Drosophilidae</taxon>
        <taxon>Drosophila</taxon>
    </lineage>
</organism>
<evidence type="ECO:0000313" key="2">
    <source>
        <dbReference type="EMBL" id="TDG43566.1"/>
    </source>
</evidence>
<protein>
    <submittedName>
        <fullName evidence="2">Uncharacterized protein</fullName>
    </submittedName>
</protein>
<feature type="compositionally biased region" description="Acidic residues" evidence="1">
    <location>
        <begin position="1"/>
        <end position="18"/>
    </location>
</feature>
<name>A0A484B413_DRONA</name>
<dbReference type="EMBL" id="LSRL02000145">
    <property type="protein sequence ID" value="TDG43566.1"/>
    <property type="molecule type" value="Genomic_DNA"/>
</dbReference>
<dbReference type="AlphaFoldDB" id="A0A484B413"/>
<proteinExistence type="predicted"/>
<sequence length="94" mass="10203">MEEQQCQVEEEQQQEEEVESRAGEAKGRPCLIRQPLKQLAPPQQLQLPPTSVQCAGAGAGAGAGGETLKPALFVGIPFKAGKWRKVRDVLGEHR</sequence>
<keyword evidence="3" id="KW-1185">Reference proteome</keyword>
<gene>
    <name evidence="2" type="ORF">AWZ03_010014</name>
</gene>
<evidence type="ECO:0000313" key="3">
    <source>
        <dbReference type="Proteomes" id="UP000295192"/>
    </source>
</evidence>